<dbReference type="EMBL" id="JBHULI010000024">
    <property type="protein sequence ID" value="MFD2532776.1"/>
    <property type="molecule type" value="Genomic_DNA"/>
</dbReference>
<dbReference type="InterPro" id="IPR038614">
    <property type="entry name" value="GK_N_sf"/>
</dbReference>
<dbReference type="Pfam" id="PF05161">
    <property type="entry name" value="MOFRL"/>
    <property type="match status" value="1"/>
</dbReference>
<dbReference type="InterPro" id="IPR039760">
    <property type="entry name" value="MOFRL_protein"/>
</dbReference>
<feature type="domain" description="MOFRL-associated" evidence="2">
    <location>
        <begin position="34"/>
        <end position="234"/>
    </location>
</feature>
<dbReference type="PANTHER" id="PTHR12227:SF0">
    <property type="entry name" value="GLYCERATE KINASE"/>
    <property type="match status" value="1"/>
</dbReference>
<accession>A0ABW5JJ82</accession>
<dbReference type="Proteomes" id="UP001597460">
    <property type="component" value="Unassembled WGS sequence"/>
</dbReference>
<proteinExistence type="predicted"/>
<evidence type="ECO:0000313" key="3">
    <source>
        <dbReference type="EMBL" id="MFD2532776.1"/>
    </source>
</evidence>
<gene>
    <name evidence="3" type="ORF">ACFSVN_09995</name>
</gene>
<dbReference type="GO" id="GO:0016301">
    <property type="term" value="F:kinase activity"/>
    <property type="evidence" value="ECO:0007669"/>
    <property type="project" value="UniProtKB-KW"/>
</dbReference>
<keyword evidence="3" id="KW-0808">Transferase</keyword>
<dbReference type="Gene3D" id="3.40.50.10180">
    <property type="entry name" value="Glycerate kinase, MOFRL-like N-terminal domain"/>
    <property type="match status" value="1"/>
</dbReference>
<keyword evidence="3" id="KW-0418">Kinase</keyword>
<dbReference type="PANTHER" id="PTHR12227">
    <property type="entry name" value="GLYCERATE KINASE"/>
    <property type="match status" value="1"/>
</dbReference>
<protein>
    <submittedName>
        <fullName evidence="3">Glycerate kinase</fullName>
    </submittedName>
</protein>
<evidence type="ECO:0000259" key="2">
    <source>
        <dbReference type="Pfam" id="PF13660"/>
    </source>
</evidence>
<dbReference type="SUPFAM" id="SSF82544">
    <property type="entry name" value="GckA/TtuD-like"/>
    <property type="match status" value="1"/>
</dbReference>
<keyword evidence="4" id="KW-1185">Reference proteome</keyword>
<dbReference type="Pfam" id="PF13660">
    <property type="entry name" value="DUF4147"/>
    <property type="match status" value="1"/>
</dbReference>
<evidence type="ECO:0000259" key="1">
    <source>
        <dbReference type="Pfam" id="PF05161"/>
    </source>
</evidence>
<evidence type="ECO:0000313" key="4">
    <source>
        <dbReference type="Proteomes" id="UP001597460"/>
    </source>
</evidence>
<dbReference type="InterPro" id="IPR025286">
    <property type="entry name" value="MOFRL_assoc_dom"/>
</dbReference>
<sequence>MKKKLHKQYSVLQEVAKKVVSGDFFQMNLHSYLDEIKSTERIWVLGAGKASVEMAYQVEQYFGSDIEDGIIISPNDSHKLNRVQVFSGTHPYPYQDSVSASYELRQFAKQIPDGATVIFCLSGGASSLLCIPEDGIELDELRHCYKQLLNSGASIHEINAVRKHLSETAGGKLGKLLAGTKLTSIVLSDVPGDATDVVGSGPTVADRSTFTEAFQVLKKYGLWDETPHSIRIYLSKGMHGDVPENPKPDNNFWRNHRVEVISGASLLAQNVAHFLSEEGYNVSVDPEAYNMDLNKISKKICGDAISVLSKGSPLKKPASYVYFGESTVNVKGEGKGGRNQELALNAAISIEGQHDISLLSLATDGVDGPTDAAGAIINSETTLKARKQKLSPEDYLQDNDSYHFHEEMKTLIKTGPTGNNLMDLQITLIG</sequence>
<dbReference type="Gene3D" id="3.40.1480.10">
    <property type="entry name" value="MOFRL domain"/>
    <property type="match status" value="1"/>
</dbReference>
<dbReference type="InterPro" id="IPR007835">
    <property type="entry name" value="MOFRL"/>
</dbReference>
<reference evidence="4" key="1">
    <citation type="journal article" date="2019" name="Int. J. Syst. Evol. Microbiol.">
        <title>The Global Catalogue of Microorganisms (GCM) 10K type strain sequencing project: providing services to taxonomists for standard genome sequencing and annotation.</title>
        <authorList>
            <consortium name="The Broad Institute Genomics Platform"/>
            <consortium name="The Broad Institute Genome Sequencing Center for Infectious Disease"/>
            <person name="Wu L."/>
            <person name="Ma J."/>
        </authorList>
    </citation>
    <scope>NUCLEOTIDE SEQUENCE [LARGE SCALE GENOMIC DNA]</scope>
    <source>
        <strain evidence="4">KCTC 52042</strain>
    </source>
</reference>
<comment type="caution">
    <text evidence="3">The sequence shown here is derived from an EMBL/GenBank/DDBJ whole genome shotgun (WGS) entry which is preliminary data.</text>
</comment>
<dbReference type="RefSeq" id="WP_390301821.1">
    <property type="nucleotide sequence ID" value="NZ_JBHULI010000024.1"/>
</dbReference>
<feature type="domain" description="MOFRL" evidence="1">
    <location>
        <begin position="322"/>
        <end position="423"/>
    </location>
</feature>
<dbReference type="InterPro" id="IPR037035">
    <property type="entry name" value="GK-like_C_sf"/>
</dbReference>
<name>A0ABW5JJ82_9BACT</name>
<organism evidence="3 4">
    <name type="scientific">Gracilimonas halophila</name>
    <dbReference type="NCBI Taxonomy" id="1834464"/>
    <lineage>
        <taxon>Bacteria</taxon>
        <taxon>Pseudomonadati</taxon>
        <taxon>Balneolota</taxon>
        <taxon>Balneolia</taxon>
        <taxon>Balneolales</taxon>
        <taxon>Balneolaceae</taxon>
        <taxon>Gracilimonas</taxon>
    </lineage>
</organism>